<accession>A0AAV0BF33</accession>
<protein>
    <submittedName>
        <fullName evidence="1">Uncharacterized protein</fullName>
    </submittedName>
</protein>
<evidence type="ECO:0000313" key="1">
    <source>
        <dbReference type="EMBL" id="CAH7685407.1"/>
    </source>
</evidence>
<reference evidence="1" key="1">
    <citation type="submission" date="2022-06" db="EMBL/GenBank/DDBJ databases">
        <authorList>
            <consortium name="SYNGENTA / RWTH Aachen University"/>
        </authorList>
    </citation>
    <scope>NUCLEOTIDE SEQUENCE</scope>
</reference>
<dbReference type="Gene3D" id="1.25.40.10">
    <property type="entry name" value="Tetratricopeptide repeat domain"/>
    <property type="match status" value="1"/>
</dbReference>
<dbReference type="Proteomes" id="UP001153365">
    <property type="component" value="Unassembled WGS sequence"/>
</dbReference>
<dbReference type="InterPro" id="IPR011990">
    <property type="entry name" value="TPR-like_helical_dom_sf"/>
</dbReference>
<comment type="caution">
    <text evidence="1">The sequence shown here is derived from an EMBL/GenBank/DDBJ whole genome shotgun (WGS) entry which is preliminary data.</text>
</comment>
<sequence length="801" mass="91063">MTVRNHHQVRIWLVCSKLTWPFNLSTPTSVNRRLHCWGFLGPYWSLAYNAYSSQSSSLEDLGKPSKYLTGRGSFIPILKRHSTNLGYVAQTLAHNPEAISKAELKRWLKKQAFDISQLELYVRSIKQPDWSSAIGVFEGSGGHCKSSLIDCIPSSILAELASKRVDTLDQHEEVLVAVGHRIASESEIVITSQLLNGVLQASVSFGNLVAASELVDYAIRFSTEIARVEVEKQLRQSISTHHQLRFDSSTNYCKSTSDSALAIRPLISCIAGLMNQRAACSRTPIFRFLRQLLQAAINLCGGLDSVFSRISGSNIHLLCRAMITSMMSPDGYSLKAGQIDLILKQNLTSSTLRLALIAMINVGDRDLANKIERILLKKRENEVLMNCSKLKLDLAFNQVRRCKSRAYSHSEKLHQNIFSRIDSIESKGDRNLVEPYTLYMSTLYRHHLPKIALKVWERVIQKKILPDAAAIQVAMAVYIDLYRPGEAVKLFNQFCSPQSSSHAEDLPSIGISKSPNLQVIATYARALDLSGHHHEIYELWKKLESDWSIRPDERIFASLVSSARKLTFVNQGKITNSMLHLDRHKLASEASLGYDYWDGKPAGELVIQMFWSVLYQNWPTLAIKVQSPLRSMYGWAKPSAHDRLWSQLQGLSPPQESKIAQFFKLSFNSNSKAAATTIIPSLSSKTKWYSIIPTRHTFRDVIEILGLIDHSHLVPLVLSWMEALKISPDQDLIIRSYYWIYKSNCPPLLDRITSLDRFVEDWIEKQTLPDKKVEIPTQEILEKYHVERFRWSRGFFNQLFR</sequence>
<dbReference type="EMBL" id="CALTRL010005721">
    <property type="protein sequence ID" value="CAH7685407.1"/>
    <property type="molecule type" value="Genomic_DNA"/>
</dbReference>
<dbReference type="AlphaFoldDB" id="A0AAV0BF33"/>
<gene>
    <name evidence="1" type="ORF">PPACK8108_LOCUS19922</name>
</gene>
<keyword evidence="2" id="KW-1185">Reference proteome</keyword>
<organism evidence="1 2">
    <name type="scientific">Phakopsora pachyrhizi</name>
    <name type="common">Asian soybean rust disease fungus</name>
    <dbReference type="NCBI Taxonomy" id="170000"/>
    <lineage>
        <taxon>Eukaryota</taxon>
        <taxon>Fungi</taxon>
        <taxon>Dikarya</taxon>
        <taxon>Basidiomycota</taxon>
        <taxon>Pucciniomycotina</taxon>
        <taxon>Pucciniomycetes</taxon>
        <taxon>Pucciniales</taxon>
        <taxon>Phakopsoraceae</taxon>
        <taxon>Phakopsora</taxon>
    </lineage>
</organism>
<name>A0AAV0BF33_PHAPC</name>
<proteinExistence type="predicted"/>
<evidence type="ECO:0000313" key="2">
    <source>
        <dbReference type="Proteomes" id="UP001153365"/>
    </source>
</evidence>